<dbReference type="SUPFAM" id="SSF54292">
    <property type="entry name" value="2Fe-2S ferredoxin-like"/>
    <property type="match status" value="1"/>
</dbReference>
<dbReference type="PIRSF" id="PIRSF036557">
    <property type="entry name" value="XdhA_RC"/>
    <property type="match status" value="1"/>
</dbReference>
<keyword evidence="5" id="KW-0408">Iron</keyword>
<dbReference type="Pfam" id="PF00941">
    <property type="entry name" value="FAD_binding_5"/>
    <property type="match status" value="1"/>
</dbReference>
<evidence type="ECO:0000256" key="5">
    <source>
        <dbReference type="ARBA" id="ARBA00023004"/>
    </source>
</evidence>
<evidence type="ECO:0000313" key="9">
    <source>
        <dbReference type="Proteomes" id="UP000737171"/>
    </source>
</evidence>
<dbReference type="GO" id="GO:0004854">
    <property type="term" value="F:xanthine dehydrogenase activity"/>
    <property type="evidence" value="ECO:0007669"/>
    <property type="project" value="UniProtKB-EC"/>
</dbReference>
<dbReference type="Pfam" id="PF03450">
    <property type="entry name" value="CO_deh_flav_C"/>
    <property type="match status" value="1"/>
</dbReference>
<dbReference type="InterPro" id="IPR016167">
    <property type="entry name" value="FAD-bd_PCMH_sub1"/>
</dbReference>
<comment type="caution">
    <text evidence="8">The sequence shown here is derived from an EMBL/GenBank/DDBJ whole genome shotgun (WGS) entry which is preliminary data.</text>
</comment>
<dbReference type="InterPro" id="IPR036010">
    <property type="entry name" value="2Fe-2S_ferredoxin-like_sf"/>
</dbReference>
<organism evidence="8 9">
    <name type="scientific">Pseudaquabacterium terrae</name>
    <dbReference type="NCBI Taxonomy" id="2732868"/>
    <lineage>
        <taxon>Bacteria</taxon>
        <taxon>Pseudomonadati</taxon>
        <taxon>Pseudomonadota</taxon>
        <taxon>Betaproteobacteria</taxon>
        <taxon>Burkholderiales</taxon>
        <taxon>Sphaerotilaceae</taxon>
        <taxon>Pseudaquabacterium</taxon>
    </lineage>
</organism>
<dbReference type="InterPro" id="IPR016208">
    <property type="entry name" value="Ald_Oxase/xanthine_DH-like"/>
</dbReference>
<keyword evidence="4 8" id="KW-0560">Oxidoreductase</keyword>
<evidence type="ECO:0000313" key="8">
    <source>
        <dbReference type="EMBL" id="NRF67046.1"/>
    </source>
</evidence>
<dbReference type="PROSITE" id="PS51387">
    <property type="entry name" value="FAD_PCMH"/>
    <property type="match status" value="1"/>
</dbReference>
<feature type="compositionally biased region" description="Low complexity" evidence="6">
    <location>
        <begin position="1"/>
        <end position="22"/>
    </location>
</feature>
<keyword evidence="2" id="KW-0479">Metal-binding</keyword>
<keyword evidence="9" id="KW-1185">Reference proteome</keyword>
<accession>A0ABX2EEL1</accession>
<dbReference type="Pfam" id="PF00111">
    <property type="entry name" value="Fer2"/>
    <property type="match status" value="1"/>
</dbReference>
<dbReference type="InterPro" id="IPR006058">
    <property type="entry name" value="2Fe2S_fd_BS"/>
</dbReference>
<dbReference type="PANTHER" id="PTHR45444">
    <property type="entry name" value="XANTHINE DEHYDROGENASE"/>
    <property type="match status" value="1"/>
</dbReference>
<evidence type="ECO:0000256" key="3">
    <source>
        <dbReference type="ARBA" id="ARBA00022827"/>
    </source>
</evidence>
<feature type="domain" description="FAD-binding PCMH-type" evidence="7">
    <location>
        <begin position="213"/>
        <end position="389"/>
    </location>
</feature>
<reference evidence="8 9" key="1">
    <citation type="submission" date="2020-05" db="EMBL/GenBank/DDBJ databases">
        <title>Aquincola sp. isolate from soil.</title>
        <authorList>
            <person name="Han J."/>
            <person name="Kim D.-U."/>
        </authorList>
    </citation>
    <scope>NUCLEOTIDE SEQUENCE [LARGE SCALE GENOMIC DNA]</scope>
    <source>
        <strain evidence="8 9">S2</strain>
    </source>
</reference>
<dbReference type="Gene3D" id="3.10.20.30">
    <property type="match status" value="1"/>
</dbReference>
<dbReference type="Pfam" id="PF01799">
    <property type="entry name" value="Fer2_2"/>
    <property type="match status" value="1"/>
</dbReference>
<dbReference type="CDD" id="cd00207">
    <property type="entry name" value="fer2"/>
    <property type="match status" value="1"/>
</dbReference>
<dbReference type="InterPro" id="IPR014307">
    <property type="entry name" value="Xanthine_DH_ssu"/>
</dbReference>
<dbReference type="PANTHER" id="PTHR45444:SF3">
    <property type="entry name" value="XANTHINE DEHYDROGENASE"/>
    <property type="match status" value="1"/>
</dbReference>
<evidence type="ECO:0000256" key="2">
    <source>
        <dbReference type="ARBA" id="ARBA00022723"/>
    </source>
</evidence>
<dbReference type="Proteomes" id="UP000737171">
    <property type="component" value="Unassembled WGS sequence"/>
</dbReference>
<dbReference type="InterPro" id="IPR012175">
    <property type="entry name" value="Xanth_DH_ssu_bac"/>
</dbReference>
<dbReference type="InterPro" id="IPR036683">
    <property type="entry name" value="CO_DH_flav_C_dom_sf"/>
</dbReference>
<dbReference type="InterPro" id="IPR005107">
    <property type="entry name" value="CO_DH_flav_C"/>
</dbReference>
<dbReference type="InterPro" id="IPR036884">
    <property type="entry name" value="2Fe-2S-bd_dom_sf"/>
</dbReference>
<gene>
    <name evidence="8" type="primary">xdhA</name>
    <name evidence="8" type="ORF">HLB44_08640</name>
</gene>
<keyword evidence="1" id="KW-0285">Flavoprotein</keyword>
<dbReference type="InterPro" id="IPR012675">
    <property type="entry name" value="Beta-grasp_dom_sf"/>
</dbReference>
<keyword evidence="3" id="KW-0274">FAD</keyword>
<dbReference type="SMART" id="SM01092">
    <property type="entry name" value="CO_deh_flav_C"/>
    <property type="match status" value="1"/>
</dbReference>
<proteinExistence type="predicted"/>
<dbReference type="PROSITE" id="PS00197">
    <property type="entry name" value="2FE2S_FER_1"/>
    <property type="match status" value="1"/>
</dbReference>
<dbReference type="InterPro" id="IPR016169">
    <property type="entry name" value="FAD-bd_PCMH_sub2"/>
</dbReference>
<dbReference type="EMBL" id="JABRWJ010000002">
    <property type="protein sequence ID" value="NRF67046.1"/>
    <property type="molecule type" value="Genomic_DNA"/>
</dbReference>
<dbReference type="NCBIfam" id="TIGR02963">
    <property type="entry name" value="xanthine_xdhA"/>
    <property type="match status" value="1"/>
</dbReference>
<name>A0ABX2EEL1_9BURK</name>
<dbReference type="Gene3D" id="3.30.390.50">
    <property type="entry name" value="CO dehydrogenase flavoprotein, C-terminal domain"/>
    <property type="match status" value="1"/>
</dbReference>
<dbReference type="SUPFAM" id="SSF56176">
    <property type="entry name" value="FAD-binding/transporter-associated domain-like"/>
    <property type="match status" value="1"/>
</dbReference>
<dbReference type="Gene3D" id="3.30.43.10">
    <property type="entry name" value="Uridine Diphospho-n-acetylenolpyruvylglucosamine Reductase, domain 2"/>
    <property type="match status" value="1"/>
</dbReference>
<sequence length="513" mass="55781">MSQAHTSAPSASGGGPAATPDTVRPVRFFHRGEIVSLDDVSPTRTVLNWLREDAHCTGTKEGCNEGDCGACTVMVGELHGEHIAWQTVNACIQFVPVLDGKALMTVEDLAKTDPQQPAAAAVLHPVQQAMVDCHGSQCGFCTPGFVMSMTACYERHQALGTQPTRQELADELSGNLCRCTGYRPILDAGQRMFELPVQRIDEAPIAAALRSLRNEPPLRRPDFRAPRTLADFAALRAAKPEARLLAGCTDIGLWVNKQFRDLGEILYIGEVAELKAIGEVDGMLEIGAGASLEDAWSALSRHWPAVREMHLRFASPPIRHAGTMGGNIANGSPIGDSAPVLIALGASIVLRHGEAVREMPLEDFYVDYMKNRLEPGEFVQALRVPLPRASQVLRAYKLSKRYDSDISGLACGLWLQLDGEIVRDARFAFGGMAAIVKRAKGAEAALRGHAWNEATLQAAMAALDSDYTPLSDLRASDNYRRRAARNLLQRLFLETRPASPLSTKQISVWSDIV</sequence>
<dbReference type="EC" id="1.17.1.4" evidence="8"/>
<dbReference type="InterPro" id="IPR002346">
    <property type="entry name" value="Mopterin_DH_FAD-bd"/>
</dbReference>
<protein>
    <submittedName>
        <fullName evidence="8">Xanthine dehydrogenase small subunit</fullName>
        <ecNumber evidence="8">1.17.1.4</ecNumber>
    </submittedName>
</protein>
<dbReference type="InterPro" id="IPR036318">
    <property type="entry name" value="FAD-bd_PCMH-like_sf"/>
</dbReference>
<dbReference type="Gene3D" id="1.10.150.120">
    <property type="entry name" value="[2Fe-2S]-binding domain"/>
    <property type="match status" value="1"/>
</dbReference>
<dbReference type="InterPro" id="IPR016166">
    <property type="entry name" value="FAD-bd_PCMH"/>
</dbReference>
<dbReference type="RefSeq" id="WP_173122132.1">
    <property type="nucleotide sequence ID" value="NZ_JABRWJ010000002.1"/>
</dbReference>
<evidence type="ECO:0000256" key="4">
    <source>
        <dbReference type="ARBA" id="ARBA00023002"/>
    </source>
</evidence>
<evidence type="ECO:0000256" key="6">
    <source>
        <dbReference type="SAM" id="MobiDB-lite"/>
    </source>
</evidence>
<evidence type="ECO:0000256" key="1">
    <source>
        <dbReference type="ARBA" id="ARBA00022630"/>
    </source>
</evidence>
<dbReference type="SUPFAM" id="SSF47741">
    <property type="entry name" value="CO dehydrogenase ISP C-domain like"/>
    <property type="match status" value="1"/>
</dbReference>
<dbReference type="Gene3D" id="3.30.465.10">
    <property type="match status" value="1"/>
</dbReference>
<dbReference type="InterPro" id="IPR002888">
    <property type="entry name" value="2Fe-2S-bd"/>
</dbReference>
<evidence type="ECO:0000259" key="7">
    <source>
        <dbReference type="PROSITE" id="PS51387"/>
    </source>
</evidence>
<dbReference type="InterPro" id="IPR001041">
    <property type="entry name" value="2Fe-2S_ferredoxin-type"/>
</dbReference>
<dbReference type="SUPFAM" id="SSF55447">
    <property type="entry name" value="CO dehydrogenase flavoprotein C-terminal domain-like"/>
    <property type="match status" value="1"/>
</dbReference>
<feature type="region of interest" description="Disordered" evidence="6">
    <location>
        <begin position="1"/>
        <end position="23"/>
    </location>
</feature>